<evidence type="ECO:0000256" key="1">
    <source>
        <dbReference type="SAM" id="SignalP"/>
    </source>
</evidence>
<sequence length="77" mass="8496">KLNAKNFPWKTLLSFLASAGLIMEGYPFDTLMPGECRSQRTKGISDLKLPEMKQLICAIKAGTLTVKRVKGAREVGK</sequence>
<feature type="signal peptide" evidence="1">
    <location>
        <begin position="1"/>
        <end position="27"/>
    </location>
</feature>
<protein>
    <submittedName>
        <fullName evidence="2">Uncharacterized protein</fullName>
    </submittedName>
</protein>
<keyword evidence="1" id="KW-0732">Signal</keyword>
<reference evidence="2" key="1">
    <citation type="submission" date="2019-10" db="EMBL/GenBank/DDBJ databases">
        <authorList>
            <consortium name="DOE Joint Genome Institute"/>
            <person name="Kuo A."/>
            <person name="Miyauchi S."/>
            <person name="Kiss E."/>
            <person name="Drula E."/>
            <person name="Kohler A."/>
            <person name="Sanchez-Garcia M."/>
            <person name="Andreopoulos B."/>
            <person name="Barry K.W."/>
            <person name="Bonito G."/>
            <person name="Buee M."/>
            <person name="Carver A."/>
            <person name="Chen C."/>
            <person name="Cichocki N."/>
            <person name="Clum A."/>
            <person name="Culley D."/>
            <person name="Crous P.W."/>
            <person name="Fauchery L."/>
            <person name="Girlanda M."/>
            <person name="Hayes R."/>
            <person name="Keri Z."/>
            <person name="LaButti K."/>
            <person name="Lipzen A."/>
            <person name="Lombard V."/>
            <person name="Magnuson J."/>
            <person name="Maillard F."/>
            <person name="Morin E."/>
            <person name="Murat C."/>
            <person name="Nolan M."/>
            <person name="Ohm R."/>
            <person name="Pangilinan J."/>
            <person name="Pereira M."/>
            <person name="Perotto S."/>
            <person name="Peter M."/>
            <person name="Riley R."/>
            <person name="Sitrit Y."/>
            <person name="Stielow B."/>
            <person name="Szollosi G."/>
            <person name="Zifcakova L."/>
            <person name="Stursova M."/>
            <person name="Spatafora J.W."/>
            <person name="Tedersoo L."/>
            <person name="Vaario L.-M."/>
            <person name="Yamada A."/>
            <person name="Yan M."/>
            <person name="Wang P."/>
            <person name="Xu J."/>
            <person name="Bruns T."/>
            <person name="Baldrian P."/>
            <person name="Vilgalys R."/>
            <person name="Henrissat B."/>
            <person name="Grigoriev I.V."/>
            <person name="Hibbett D."/>
            <person name="Nagy L.G."/>
            <person name="Martin F.M."/>
        </authorList>
    </citation>
    <scope>NUCLEOTIDE SEQUENCE</scope>
    <source>
        <strain evidence="2">BED1</strain>
    </source>
</reference>
<feature type="chain" id="PRO_5042181737" evidence="1">
    <location>
        <begin position="28"/>
        <end position="77"/>
    </location>
</feature>
<keyword evidence="3" id="KW-1185">Reference proteome</keyword>
<dbReference type="Proteomes" id="UP001194468">
    <property type="component" value="Unassembled WGS sequence"/>
</dbReference>
<evidence type="ECO:0000313" key="2">
    <source>
        <dbReference type="EMBL" id="KAF8425353.1"/>
    </source>
</evidence>
<name>A0AAD4BFL3_BOLED</name>
<evidence type="ECO:0000313" key="3">
    <source>
        <dbReference type="Proteomes" id="UP001194468"/>
    </source>
</evidence>
<dbReference type="EMBL" id="WHUW01000096">
    <property type="protein sequence ID" value="KAF8425353.1"/>
    <property type="molecule type" value="Genomic_DNA"/>
</dbReference>
<reference evidence="2" key="2">
    <citation type="journal article" date="2020" name="Nat. Commun.">
        <title>Large-scale genome sequencing of mycorrhizal fungi provides insights into the early evolution of symbiotic traits.</title>
        <authorList>
            <person name="Miyauchi S."/>
            <person name="Kiss E."/>
            <person name="Kuo A."/>
            <person name="Drula E."/>
            <person name="Kohler A."/>
            <person name="Sanchez-Garcia M."/>
            <person name="Morin E."/>
            <person name="Andreopoulos B."/>
            <person name="Barry K.W."/>
            <person name="Bonito G."/>
            <person name="Buee M."/>
            <person name="Carver A."/>
            <person name="Chen C."/>
            <person name="Cichocki N."/>
            <person name="Clum A."/>
            <person name="Culley D."/>
            <person name="Crous P.W."/>
            <person name="Fauchery L."/>
            <person name="Girlanda M."/>
            <person name="Hayes R.D."/>
            <person name="Keri Z."/>
            <person name="LaButti K."/>
            <person name="Lipzen A."/>
            <person name="Lombard V."/>
            <person name="Magnuson J."/>
            <person name="Maillard F."/>
            <person name="Murat C."/>
            <person name="Nolan M."/>
            <person name="Ohm R.A."/>
            <person name="Pangilinan J."/>
            <person name="Pereira M.F."/>
            <person name="Perotto S."/>
            <person name="Peter M."/>
            <person name="Pfister S."/>
            <person name="Riley R."/>
            <person name="Sitrit Y."/>
            <person name="Stielow J.B."/>
            <person name="Szollosi G."/>
            <person name="Zifcakova L."/>
            <person name="Stursova M."/>
            <person name="Spatafora J.W."/>
            <person name="Tedersoo L."/>
            <person name="Vaario L.M."/>
            <person name="Yamada A."/>
            <person name="Yan M."/>
            <person name="Wang P."/>
            <person name="Xu J."/>
            <person name="Bruns T."/>
            <person name="Baldrian P."/>
            <person name="Vilgalys R."/>
            <person name="Dunand C."/>
            <person name="Henrissat B."/>
            <person name="Grigoriev I.V."/>
            <person name="Hibbett D."/>
            <person name="Nagy L.G."/>
            <person name="Martin F.M."/>
        </authorList>
    </citation>
    <scope>NUCLEOTIDE SEQUENCE</scope>
    <source>
        <strain evidence="2">BED1</strain>
    </source>
</reference>
<proteinExistence type="predicted"/>
<comment type="caution">
    <text evidence="2">The sequence shown here is derived from an EMBL/GenBank/DDBJ whole genome shotgun (WGS) entry which is preliminary data.</text>
</comment>
<feature type="non-terminal residue" evidence="2">
    <location>
        <position position="1"/>
    </location>
</feature>
<accession>A0AAD4BFL3</accession>
<dbReference type="AlphaFoldDB" id="A0AAD4BFL3"/>
<gene>
    <name evidence="2" type="ORF">L210DRAFT_877862</name>
</gene>
<organism evidence="2 3">
    <name type="scientific">Boletus edulis BED1</name>
    <dbReference type="NCBI Taxonomy" id="1328754"/>
    <lineage>
        <taxon>Eukaryota</taxon>
        <taxon>Fungi</taxon>
        <taxon>Dikarya</taxon>
        <taxon>Basidiomycota</taxon>
        <taxon>Agaricomycotina</taxon>
        <taxon>Agaricomycetes</taxon>
        <taxon>Agaricomycetidae</taxon>
        <taxon>Boletales</taxon>
        <taxon>Boletineae</taxon>
        <taxon>Boletaceae</taxon>
        <taxon>Boletoideae</taxon>
        <taxon>Boletus</taxon>
    </lineage>
</organism>